<dbReference type="GO" id="GO:0008774">
    <property type="term" value="F:acetaldehyde dehydrogenase (acetylating) activity"/>
    <property type="evidence" value="ECO:0007669"/>
    <property type="project" value="InterPro"/>
</dbReference>
<comment type="caution">
    <text evidence="4">The sequence shown here is derived from an EMBL/GenBank/DDBJ whole genome shotgun (WGS) entry which is preliminary data.</text>
</comment>
<feature type="domain" description="Aldehyde dehydrogenase" evidence="3">
    <location>
        <begin position="22"/>
        <end position="418"/>
    </location>
</feature>
<dbReference type="Gene3D" id="3.40.605.10">
    <property type="entry name" value="Aldehyde Dehydrogenase, Chain A, domain 1"/>
    <property type="match status" value="1"/>
</dbReference>
<dbReference type="CDD" id="cd07121">
    <property type="entry name" value="ALDH_EutE"/>
    <property type="match status" value="1"/>
</dbReference>
<dbReference type="PIRSF" id="PIRSF036410">
    <property type="entry name" value="EutE_PduP"/>
    <property type="match status" value="1"/>
</dbReference>
<dbReference type="RefSeq" id="WP_181741673.1">
    <property type="nucleotide sequence ID" value="NZ_JACEOL010000043.1"/>
</dbReference>
<dbReference type="SUPFAM" id="SSF53720">
    <property type="entry name" value="ALDH-like"/>
    <property type="match status" value="1"/>
</dbReference>
<dbReference type="InterPro" id="IPR016163">
    <property type="entry name" value="Ald_DH_C"/>
</dbReference>
<evidence type="ECO:0000259" key="3">
    <source>
        <dbReference type="Pfam" id="PF00171"/>
    </source>
</evidence>
<evidence type="ECO:0000256" key="2">
    <source>
        <dbReference type="ARBA" id="ARBA00023027"/>
    </source>
</evidence>
<sequence length="463" mass="50042">MSIEIDDIRALVAKVIREMDNEHVKTDIRHGIFSDMNDAIDAAERAQLELIRISLDKRQKIIQAIRDTAKENAELFADMAVEETGMGRVEDKIVKNLVAAEKTPGLEDLRSESASGDNGLTLVELSPYGLIGSITPTTNPTETVINNAIGMIAAGNAVVFSPHPTAKNTTIKAITLLNQAIMKAGGPANLITSVEEPSIEQAEVLMKHKKIRMIVATGGPGVVKAALSSGKKAIGAGAGNPPAVVDETADIEKAAKDIIDGCSFDNNLPCTSEKEVIVVDSVADYLIFNMKKHAVYEMESPQELKKLEELLIHDGKVNKKYIGKGAAYILSQIGIQCERNIRAIIMETAANHPFVQLELMMPVLPIVRVKDIDEAIRVAVEVEHGFRHTAVMHSKNIDNLTNFARAIQTTIFVKNGPSFAGIGVGGEGYTTFTIAGPTGEGLTSAKNFARKRRCVLIDGLFIR</sequence>
<dbReference type="AlphaFoldDB" id="A0A7W1XU62"/>
<dbReference type="NCBIfam" id="NF011927">
    <property type="entry name" value="PRK15398.1"/>
    <property type="match status" value="1"/>
</dbReference>
<keyword evidence="1" id="KW-0560">Oxidoreductase</keyword>
<dbReference type="PANTHER" id="PTHR11699">
    <property type="entry name" value="ALDEHYDE DEHYDROGENASE-RELATED"/>
    <property type="match status" value="1"/>
</dbReference>
<evidence type="ECO:0000313" key="4">
    <source>
        <dbReference type="EMBL" id="MBA4603271.1"/>
    </source>
</evidence>
<dbReference type="InterPro" id="IPR012408">
    <property type="entry name" value="Acetald_propionald_DH-rel"/>
</dbReference>
<accession>A0A7W1XU62</accession>
<protein>
    <submittedName>
        <fullName evidence="4">Aldehyde dehydrogenase EutE</fullName>
    </submittedName>
</protein>
<evidence type="ECO:0000313" key="5">
    <source>
        <dbReference type="Proteomes" id="UP000538292"/>
    </source>
</evidence>
<dbReference type="EMBL" id="JACEOL010000043">
    <property type="protein sequence ID" value="MBA4603271.1"/>
    <property type="molecule type" value="Genomic_DNA"/>
</dbReference>
<keyword evidence="5" id="KW-1185">Reference proteome</keyword>
<gene>
    <name evidence="4" type="ORF">H2C83_13265</name>
</gene>
<keyword evidence="2" id="KW-0520">NAD</keyword>
<reference evidence="4 5" key="1">
    <citation type="submission" date="2020-07" db="EMBL/GenBank/DDBJ databases">
        <title>Thermoactinomyces phylogeny.</title>
        <authorList>
            <person name="Dunlap C."/>
        </authorList>
    </citation>
    <scope>NUCLEOTIDE SEQUENCE [LARGE SCALE GENOMIC DNA]</scope>
    <source>
        <strain evidence="4 5">AMNI-1</strain>
    </source>
</reference>
<evidence type="ECO:0000256" key="1">
    <source>
        <dbReference type="ARBA" id="ARBA00023002"/>
    </source>
</evidence>
<dbReference type="Gene3D" id="3.40.309.10">
    <property type="entry name" value="Aldehyde Dehydrogenase, Chain A, domain 2"/>
    <property type="match status" value="1"/>
</dbReference>
<dbReference type="Pfam" id="PF00171">
    <property type="entry name" value="Aldedh"/>
    <property type="match status" value="1"/>
</dbReference>
<organism evidence="4 5">
    <name type="scientific">Thermoactinomyces mirandus</name>
    <dbReference type="NCBI Taxonomy" id="2756294"/>
    <lineage>
        <taxon>Bacteria</taxon>
        <taxon>Bacillati</taxon>
        <taxon>Bacillota</taxon>
        <taxon>Bacilli</taxon>
        <taxon>Bacillales</taxon>
        <taxon>Thermoactinomycetaceae</taxon>
        <taxon>Thermoactinomyces</taxon>
    </lineage>
</organism>
<dbReference type="InterPro" id="IPR016162">
    <property type="entry name" value="Ald_DH_N"/>
</dbReference>
<dbReference type="InterPro" id="IPR016161">
    <property type="entry name" value="Ald_DH/histidinol_DH"/>
</dbReference>
<dbReference type="InterPro" id="IPR015590">
    <property type="entry name" value="Aldehyde_DH_dom"/>
</dbReference>
<dbReference type="Proteomes" id="UP000538292">
    <property type="component" value="Unassembled WGS sequence"/>
</dbReference>
<name>A0A7W1XU62_9BACL</name>
<proteinExistence type="predicted"/>